<evidence type="ECO:0000313" key="4">
    <source>
        <dbReference type="Proteomes" id="UP000095284"/>
    </source>
</evidence>
<dbReference type="Proteomes" id="UP000659654">
    <property type="component" value="Unassembled WGS sequence"/>
</dbReference>
<keyword evidence="5" id="KW-1185">Reference proteome</keyword>
<evidence type="ECO:0000256" key="1">
    <source>
        <dbReference type="SAM" id="Phobius"/>
    </source>
</evidence>
<feature type="transmembrane region" description="Helical" evidence="1">
    <location>
        <begin position="80"/>
        <end position="103"/>
    </location>
</feature>
<dbReference type="Proteomes" id="UP000582659">
    <property type="component" value="Unassembled WGS sequence"/>
</dbReference>
<dbReference type="EMBL" id="CAJFCV020000006">
    <property type="protein sequence ID" value="CAG9131955.1"/>
    <property type="molecule type" value="Genomic_DNA"/>
</dbReference>
<organism evidence="4 6">
    <name type="scientific">Bursaphelenchus xylophilus</name>
    <name type="common">Pinewood nematode worm</name>
    <name type="synonym">Aphelenchoides xylophilus</name>
    <dbReference type="NCBI Taxonomy" id="6326"/>
    <lineage>
        <taxon>Eukaryota</taxon>
        <taxon>Metazoa</taxon>
        <taxon>Ecdysozoa</taxon>
        <taxon>Nematoda</taxon>
        <taxon>Chromadorea</taxon>
        <taxon>Rhabditida</taxon>
        <taxon>Tylenchina</taxon>
        <taxon>Tylenchomorpha</taxon>
        <taxon>Aphelenchoidea</taxon>
        <taxon>Aphelenchoididae</taxon>
        <taxon>Bursaphelenchus</taxon>
    </lineage>
</organism>
<evidence type="ECO:0000313" key="5">
    <source>
        <dbReference type="Proteomes" id="UP000659654"/>
    </source>
</evidence>
<proteinExistence type="predicted"/>
<dbReference type="Proteomes" id="UP000095284">
    <property type="component" value="Unplaced"/>
</dbReference>
<dbReference type="EMBL" id="CAJFDI010000006">
    <property type="protein sequence ID" value="CAD5235522.1"/>
    <property type="molecule type" value="Genomic_DNA"/>
</dbReference>
<protein>
    <submittedName>
        <fullName evidence="2">(pine wood nematode) hypothetical protein</fullName>
    </submittedName>
</protein>
<feature type="transmembrane region" description="Helical" evidence="1">
    <location>
        <begin position="132"/>
        <end position="150"/>
    </location>
</feature>
<dbReference type="PROSITE" id="PS51257">
    <property type="entry name" value="PROKAR_LIPOPROTEIN"/>
    <property type="match status" value="1"/>
</dbReference>
<reference evidence="6" key="1">
    <citation type="submission" date="2016-11" db="UniProtKB">
        <authorList>
            <consortium name="WormBaseParasite"/>
        </authorList>
    </citation>
    <scope>IDENTIFICATION</scope>
</reference>
<dbReference type="WBParaSite" id="BXY_1033700.1">
    <property type="protein sequence ID" value="BXY_1033700.1"/>
    <property type="gene ID" value="BXY_1033700"/>
</dbReference>
<sequence length="174" mass="20402">MVRLERPLDFYITYGNCHVHYAVVFVCLGWIFACLSEFMRCFDHKASLHSWYHFPMFIVMYILALIGNRKVVRWCYIPIMVLNGVASLAYSGQALVHFVVLALELIEQSGEKSFYEFISEDRTDEIRFTMEGSRYFILIIVTVYSLRVMYRDYLYLRDVVGKPDANLPPPVVDL</sequence>
<keyword evidence="1" id="KW-1133">Transmembrane helix</keyword>
<name>A0A1I7SBD9_BURXY</name>
<evidence type="ECO:0000313" key="6">
    <source>
        <dbReference type="WBParaSite" id="BXY_1033700.1"/>
    </source>
</evidence>
<dbReference type="AlphaFoldDB" id="A0A1I7SBD9"/>
<evidence type="ECO:0000313" key="3">
    <source>
        <dbReference type="EMBL" id="CAG9131955.1"/>
    </source>
</evidence>
<accession>A0A1I7SBD9</accession>
<keyword evidence="1" id="KW-0472">Membrane</keyword>
<feature type="transmembrane region" description="Helical" evidence="1">
    <location>
        <begin position="21"/>
        <end position="39"/>
    </location>
</feature>
<feature type="transmembrane region" description="Helical" evidence="1">
    <location>
        <begin position="51"/>
        <end position="68"/>
    </location>
</feature>
<dbReference type="OrthoDB" id="10332447at2759"/>
<keyword evidence="1" id="KW-0812">Transmembrane</keyword>
<reference evidence="3" key="2">
    <citation type="submission" date="2020-08" db="EMBL/GenBank/DDBJ databases">
        <authorList>
            <person name="Kikuchi T."/>
        </authorList>
    </citation>
    <scope>NUCLEOTIDE SEQUENCE</scope>
    <source>
        <strain evidence="2">Ka4C1</strain>
    </source>
</reference>
<gene>
    <name evidence="2" type="ORF">BXYJ_LOCUS15613</name>
</gene>
<evidence type="ECO:0000313" key="2">
    <source>
        <dbReference type="EMBL" id="CAD5235522.1"/>
    </source>
</evidence>